<evidence type="ECO:0000313" key="11">
    <source>
        <dbReference type="EMBL" id="PLT31743.1"/>
    </source>
</evidence>
<dbReference type="InterPro" id="IPR017850">
    <property type="entry name" value="Alkaline_phosphatase_core_sf"/>
</dbReference>
<feature type="binding site" evidence="8">
    <location>
        <position position="155"/>
    </location>
    <ligand>
        <name>Mg(2+)</name>
        <dbReference type="ChEBI" id="CHEBI:18420"/>
    </ligand>
</feature>
<keyword evidence="6 8" id="KW-0460">Magnesium</keyword>
<comment type="similarity">
    <text evidence="1 9">Belongs to the alkaline phosphatase family.</text>
</comment>
<dbReference type="OrthoDB" id="9794455at2"/>
<dbReference type="GO" id="GO:0004035">
    <property type="term" value="F:alkaline phosphatase activity"/>
    <property type="evidence" value="ECO:0007669"/>
    <property type="project" value="TreeGrafter"/>
</dbReference>
<keyword evidence="3 8" id="KW-0479">Metal-binding</keyword>
<organism evidence="11 12">
    <name type="scientific">Peribacillus deserti</name>
    <dbReference type="NCBI Taxonomy" id="673318"/>
    <lineage>
        <taxon>Bacteria</taxon>
        <taxon>Bacillati</taxon>
        <taxon>Bacillota</taxon>
        <taxon>Bacilli</taxon>
        <taxon>Bacillales</taxon>
        <taxon>Bacillaceae</taxon>
        <taxon>Peribacillus</taxon>
    </lineage>
</organism>
<dbReference type="Gene3D" id="1.10.60.40">
    <property type="match status" value="1"/>
</dbReference>
<evidence type="ECO:0000256" key="1">
    <source>
        <dbReference type="ARBA" id="ARBA00005984"/>
    </source>
</evidence>
<evidence type="ECO:0000256" key="7">
    <source>
        <dbReference type="PIRSR" id="PIRSR601952-1"/>
    </source>
</evidence>
<dbReference type="Pfam" id="PF00245">
    <property type="entry name" value="Alk_phosphatase"/>
    <property type="match status" value="1"/>
</dbReference>
<dbReference type="SMART" id="SM00098">
    <property type="entry name" value="alkPPc"/>
    <property type="match status" value="1"/>
</dbReference>
<keyword evidence="2" id="KW-0597">Phosphoprotein</keyword>
<accession>A0A2N5MBM4</accession>
<keyword evidence="12" id="KW-1185">Reference proteome</keyword>
<gene>
    <name evidence="11" type="ORF">CUU66_00850</name>
</gene>
<feature type="binding site" evidence="8">
    <location>
        <position position="40"/>
    </location>
    <ligand>
        <name>Mg(2+)</name>
        <dbReference type="ChEBI" id="CHEBI:18420"/>
    </ligand>
</feature>
<protein>
    <submittedName>
        <fullName evidence="11">Alkaline phosphatase</fullName>
    </submittedName>
</protein>
<dbReference type="AlphaFoldDB" id="A0A2N5MBM4"/>
<dbReference type="PROSITE" id="PS51257">
    <property type="entry name" value="PROKAR_LIPOPROTEIN"/>
    <property type="match status" value="1"/>
</dbReference>
<dbReference type="PROSITE" id="PS00123">
    <property type="entry name" value="ALKALINE_PHOSPHATASE"/>
    <property type="match status" value="1"/>
</dbReference>
<feature type="binding site" evidence="8">
    <location>
        <position position="424"/>
    </location>
    <ligand>
        <name>Zn(2+)</name>
        <dbReference type="ChEBI" id="CHEBI:29105"/>
        <label>2</label>
    </ligand>
</feature>
<evidence type="ECO:0000256" key="3">
    <source>
        <dbReference type="ARBA" id="ARBA00022723"/>
    </source>
</evidence>
<evidence type="ECO:0000256" key="2">
    <source>
        <dbReference type="ARBA" id="ARBA00022553"/>
    </source>
</evidence>
<feature type="binding site" evidence="8">
    <location>
        <position position="153"/>
    </location>
    <ligand>
        <name>Mg(2+)</name>
        <dbReference type="ChEBI" id="CHEBI:18420"/>
    </ligand>
</feature>
<feature type="active site" description="Phosphoserine intermediate" evidence="7">
    <location>
        <position position="80"/>
    </location>
</feature>
<dbReference type="InterPro" id="IPR001952">
    <property type="entry name" value="Alkaline_phosphatase"/>
</dbReference>
<proteinExistence type="inferred from homology"/>
<dbReference type="InterPro" id="IPR018299">
    <property type="entry name" value="Alkaline_phosphatase_AS"/>
</dbReference>
<feature type="signal peptide" evidence="10">
    <location>
        <begin position="1"/>
        <end position="23"/>
    </location>
</feature>
<dbReference type="GO" id="GO:0046872">
    <property type="term" value="F:metal ion binding"/>
    <property type="evidence" value="ECO:0007669"/>
    <property type="project" value="UniProtKB-KW"/>
</dbReference>
<dbReference type="PRINTS" id="PR00113">
    <property type="entry name" value="ALKPHPHTASE"/>
</dbReference>
<keyword evidence="10" id="KW-0732">Signal</keyword>
<comment type="cofactor">
    <cofactor evidence="8">
        <name>Mg(2+)</name>
        <dbReference type="ChEBI" id="CHEBI:18420"/>
    </cofactor>
    <text evidence="8">Binds 1 Mg(2+) ion.</text>
</comment>
<feature type="binding site" evidence="8">
    <location>
        <position position="286"/>
    </location>
    <ligand>
        <name>Zn(2+)</name>
        <dbReference type="ChEBI" id="CHEBI:29105"/>
        <label>2</label>
    </ligand>
</feature>
<evidence type="ECO:0000256" key="9">
    <source>
        <dbReference type="RuleBase" id="RU003946"/>
    </source>
</evidence>
<dbReference type="Gene3D" id="3.40.720.10">
    <property type="entry name" value="Alkaline Phosphatase, subunit A"/>
    <property type="match status" value="1"/>
</dbReference>
<keyword evidence="4" id="KW-0378">Hydrolase</keyword>
<dbReference type="RefSeq" id="WP_101639791.1">
    <property type="nucleotide sequence ID" value="NZ_PGUY01000002.1"/>
</dbReference>
<feature type="chain" id="PRO_5014937431" evidence="10">
    <location>
        <begin position="24"/>
        <end position="542"/>
    </location>
</feature>
<dbReference type="PANTHER" id="PTHR11596:SF5">
    <property type="entry name" value="ALKALINE PHOSPHATASE"/>
    <property type="match status" value="1"/>
</dbReference>
<evidence type="ECO:0000256" key="10">
    <source>
        <dbReference type="SAM" id="SignalP"/>
    </source>
</evidence>
<dbReference type="Proteomes" id="UP000234748">
    <property type="component" value="Unassembled WGS sequence"/>
</dbReference>
<sequence>MKRFVVFLISLSFLSCFPGTIFANTNTVQKPKNFIMMVMDGTNSDAVTLARWYKGGRLALDDILAGGARTYSYHSAITDSAAAGTALATGRKSVVHSIGMTPADRRGGIGLGSGESGRPVNPEQSLVPAASILEAAQKAGKATGIVATSPIQHATPAAFSSHVANRSVMEDIAEQQVYQGLDVVLGGGLQYLLPESRRDGENLVKTIFNSGYAFVDKKKVMEQASPGKLWGVFAPDAIANEIDRNEYFPQQPSLADMTSKALSSLKKDREGFFLFVEGSKVDWAAHSNDPVGMVSEILSFDAAVETAVDFAKKDGETLVIAVTDHGNSGLTIGNRRTDKTYAVSHPSTFITPLKKAKISLEGALWLLRKDRSNLREVAGLYGLDDLRRDEWMRLKRAGSELQVGKELTRMLGKRAKLGFTTYGHTGEDVFLYAYGPGRPTGLINNTDIAPMVASYWGVDLGSLGSEKFIHAADFYRGKGYSVRVDQSNAANPVLVAEKPGVKLAYPAHKNFHYQNGKLIKQTGITVYGGGKFYIPREVSPGK</sequence>
<comment type="caution">
    <text evidence="11">The sequence shown here is derived from an EMBL/GenBank/DDBJ whole genome shotgun (WGS) entry which is preliminary data.</text>
</comment>
<dbReference type="PANTHER" id="PTHR11596">
    <property type="entry name" value="ALKALINE PHOSPHATASE"/>
    <property type="match status" value="1"/>
</dbReference>
<keyword evidence="5 8" id="KW-0862">Zinc</keyword>
<evidence type="ECO:0000256" key="4">
    <source>
        <dbReference type="ARBA" id="ARBA00022801"/>
    </source>
</evidence>
<dbReference type="EMBL" id="PGUY01000002">
    <property type="protein sequence ID" value="PLT31743.1"/>
    <property type="molecule type" value="Genomic_DNA"/>
</dbReference>
<evidence type="ECO:0000256" key="5">
    <source>
        <dbReference type="ARBA" id="ARBA00022833"/>
    </source>
</evidence>
<reference evidence="11 12" key="1">
    <citation type="submission" date="2017-11" db="EMBL/GenBank/DDBJ databases">
        <title>Comparitive Functional Genomics of Dry Heat Resistant strains isolated from the Viking Spacecraft.</title>
        <authorList>
            <person name="Seuylemezian A."/>
            <person name="Cooper K."/>
            <person name="Vaishampayan P."/>
        </authorList>
    </citation>
    <scope>NUCLEOTIDE SEQUENCE [LARGE SCALE GENOMIC DNA]</scope>
    <source>
        <strain evidence="11 12">V1-29</strain>
    </source>
</reference>
<dbReference type="SUPFAM" id="SSF53649">
    <property type="entry name" value="Alkaline phosphatase-like"/>
    <property type="match status" value="1"/>
</dbReference>
<evidence type="ECO:0000256" key="8">
    <source>
        <dbReference type="PIRSR" id="PIRSR601952-2"/>
    </source>
</evidence>
<feature type="binding site" evidence="8">
    <location>
        <position position="277"/>
    </location>
    <ligand>
        <name>Mg(2+)</name>
        <dbReference type="ChEBI" id="CHEBI:18420"/>
    </ligand>
</feature>
<dbReference type="CDD" id="cd16012">
    <property type="entry name" value="ALP"/>
    <property type="match status" value="1"/>
</dbReference>
<evidence type="ECO:0000313" key="12">
    <source>
        <dbReference type="Proteomes" id="UP000234748"/>
    </source>
</evidence>
<comment type="cofactor">
    <cofactor evidence="8">
        <name>Zn(2+)</name>
        <dbReference type="ChEBI" id="CHEBI:29105"/>
    </cofactor>
    <text evidence="8">Binds 2 Zn(2+) ions.</text>
</comment>
<feature type="binding site" evidence="8">
    <location>
        <position position="325"/>
    </location>
    <ligand>
        <name>Zn(2+)</name>
        <dbReference type="ChEBI" id="CHEBI:29105"/>
        <label>2</label>
    </ligand>
</feature>
<name>A0A2N5MBM4_9BACI</name>
<feature type="binding site" evidence="8">
    <location>
        <position position="40"/>
    </location>
    <ligand>
        <name>Zn(2+)</name>
        <dbReference type="ChEBI" id="CHEBI:29105"/>
        <label>2</label>
    </ligand>
</feature>
<feature type="binding site" evidence="8">
    <location>
        <position position="282"/>
    </location>
    <ligand>
        <name>Zn(2+)</name>
        <dbReference type="ChEBI" id="CHEBI:29105"/>
        <label>2</label>
    </ligand>
</feature>
<feature type="binding site" evidence="8">
    <location>
        <position position="324"/>
    </location>
    <ligand>
        <name>Zn(2+)</name>
        <dbReference type="ChEBI" id="CHEBI:29105"/>
        <label>2</label>
    </ligand>
</feature>
<evidence type="ECO:0000256" key="6">
    <source>
        <dbReference type="ARBA" id="ARBA00022842"/>
    </source>
</evidence>